<dbReference type="AlphaFoldDB" id="A0A6N7R377"/>
<organism evidence="1 2">
    <name type="scientific">Gracilibacillus thailandensis</name>
    <dbReference type="NCBI Taxonomy" id="563735"/>
    <lineage>
        <taxon>Bacteria</taxon>
        <taxon>Bacillati</taxon>
        <taxon>Bacillota</taxon>
        <taxon>Bacilli</taxon>
        <taxon>Bacillales</taxon>
        <taxon>Bacillaceae</taxon>
        <taxon>Gracilibacillus</taxon>
    </lineage>
</organism>
<evidence type="ECO:0000313" key="2">
    <source>
        <dbReference type="Proteomes" id="UP000435187"/>
    </source>
</evidence>
<keyword evidence="2" id="KW-1185">Reference proteome</keyword>
<dbReference type="RefSeq" id="WP_194928271.1">
    <property type="nucleotide sequence ID" value="NZ_WJEE01000021.1"/>
</dbReference>
<dbReference type="Proteomes" id="UP000435187">
    <property type="component" value="Unassembled WGS sequence"/>
</dbReference>
<name>A0A6N7R377_9BACI</name>
<protein>
    <submittedName>
        <fullName evidence="1">Uncharacterized protein</fullName>
    </submittedName>
</protein>
<evidence type="ECO:0000313" key="1">
    <source>
        <dbReference type="EMBL" id="MRI66816.1"/>
    </source>
</evidence>
<reference evidence="1 2" key="1">
    <citation type="submission" date="2019-10" db="EMBL/GenBank/DDBJ databases">
        <title>Gracilibacillus salitolerans sp. nov., a moderate halophile isolated from a saline soil in northwest China.</title>
        <authorList>
            <person name="Gan L."/>
        </authorList>
    </citation>
    <scope>NUCLEOTIDE SEQUENCE [LARGE SCALE GENOMIC DNA]</scope>
    <source>
        <strain evidence="1 2">TP2-8</strain>
    </source>
</reference>
<sequence length="197" mass="22320">MMMFIILFVVCASCANDQSEVPTISVNADSEYEKTFTDLNLGNIFDFNFYLPDADQRSVTLWVEKYEDGETAEKPLIELFYYDSPNKVEEGNIGFGMINTETEDTIAYLYSPGANVQQAIRLGEEKTGTTWDYAFGDGEVELELGETKLLAAYRETNRNAFHPMDLQDEEAVNRMIEQGDLVLLLKIKVEESSESAR</sequence>
<gene>
    <name evidence="1" type="ORF">GH885_10785</name>
</gene>
<accession>A0A6N7R377</accession>
<comment type="caution">
    <text evidence="1">The sequence shown here is derived from an EMBL/GenBank/DDBJ whole genome shotgun (WGS) entry which is preliminary data.</text>
</comment>
<dbReference type="EMBL" id="WJEE01000021">
    <property type="protein sequence ID" value="MRI66816.1"/>
    <property type="molecule type" value="Genomic_DNA"/>
</dbReference>
<proteinExistence type="predicted"/>